<evidence type="ECO:0000256" key="7">
    <source>
        <dbReference type="ARBA" id="ARBA00022694"/>
    </source>
</evidence>
<dbReference type="GO" id="GO:0005634">
    <property type="term" value="C:nucleus"/>
    <property type="evidence" value="ECO:0007669"/>
    <property type="project" value="UniProtKB-SubCell"/>
</dbReference>
<feature type="compositionally biased region" description="Acidic residues" evidence="9">
    <location>
        <begin position="250"/>
        <end position="265"/>
    </location>
</feature>
<evidence type="ECO:0000313" key="10">
    <source>
        <dbReference type="EnsemblMetazoa" id="AAEL021595-PA"/>
    </source>
</evidence>
<dbReference type="GO" id="GO:0002098">
    <property type="term" value="P:tRNA wobble uridine modification"/>
    <property type="evidence" value="ECO:0007669"/>
    <property type="project" value="InterPro"/>
</dbReference>
<keyword evidence="6" id="KW-0963">Cytoplasm</keyword>
<accession>A0A903VDK1</accession>
<reference evidence="10 11" key="1">
    <citation type="submission" date="2017-06" db="EMBL/GenBank/DDBJ databases">
        <title>Aedes aegypti genome working group (AGWG) sequencing and assembly.</title>
        <authorList>
            <consortium name="Aedes aegypti Genome Working Group (AGWG)"/>
            <person name="Matthews B.J."/>
        </authorList>
    </citation>
    <scope>NUCLEOTIDE SEQUENCE [LARGE SCALE GENOMIC DNA]</scope>
    <source>
        <strain evidence="10 11">LVP_AGWG</strain>
    </source>
</reference>
<evidence type="ECO:0000256" key="5">
    <source>
        <dbReference type="ARBA" id="ARBA00020264"/>
    </source>
</evidence>
<dbReference type="InterPro" id="IPR019519">
    <property type="entry name" value="Elp5"/>
</dbReference>
<dbReference type="GO" id="GO:0000049">
    <property type="term" value="F:tRNA binding"/>
    <property type="evidence" value="ECO:0007669"/>
    <property type="project" value="TreeGrafter"/>
</dbReference>
<evidence type="ECO:0000313" key="11">
    <source>
        <dbReference type="Proteomes" id="UP000008820"/>
    </source>
</evidence>
<evidence type="ECO:0000256" key="3">
    <source>
        <dbReference type="ARBA" id="ARBA00005043"/>
    </source>
</evidence>
<keyword evidence="11" id="KW-1185">Reference proteome</keyword>
<comment type="pathway">
    <text evidence="3">tRNA modification; 5-methoxycarbonylmethyl-2-thiouridine-tRNA biosynthesis.</text>
</comment>
<comment type="similarity">
    <text evidence="4">Belongs to the ELP5 family.</text>
</comment>
<proteinExistence type="inferred from homology"/>
<reference evidence="10" key="2">
    <citation type="submission" date="2022-10" db="UniProtKB">
        <authorList>
            <consortium name="EnsemblMetazoa"/>
        </authorList>
    </citation>
    <scope>IDENTIFICATION</scope>
    <source>
        <strain evidence="10">LVP_AGWG</strain>
    </source>
</reference>
<dbReference type="GO" id="GO:0033588">
    <property type="term" value="C:elongator holoenzyme complex"/>
    <property type="evidence" value="ECO:0007669"/>
    <property type="project" value="InterPro"/>
</dbReference>
<dbReference type="EnsemblMetazoa" id="AAEL021595-RA">
    <property type="protein sequence ID" value="AAEL021595-PA"/>
    <property type="gene ID" value="AAEL021595"/>
</dbReference>
<name>A0A903VDK1_AEDAE</name>
<feature type="region of interest" description="Disordered" evidence="9">
    <location>
        <begin position="243"/>
        <end position="265"/>
    </location>
</feature>
<evidence type="ECO:0000256" key="2">
    <source>
        <dbReference type="ARBA" id="ARBA00004496"/>
    </source>
</evidence>
<protein>
    <recommendedName>
        <fullName evidence="5">Elongator complex protein 5</fullName>
    </recommendedName>
</protein>
<keyword evidence="7" id="KW-0819">tRNA processing</keyword>
<keyword evidence="8" id="KW-0539">Nucleus</keyword>
<dbReference type="PANTHER" id="PTHR15641">
    <property type="entry name" value="ELONGATOR COMPLEX PROTEIN 5"/>
    <property type="match status" value="1"/>
</dbReference>
<evidence type="ECO:0000256" key="1">
    <source>
        <dbReference type="ARBA" id="ARBA00004123"/>
    </source>
</evidence>
<dbReference type="PANTHER" id="PTHR15641:SF1">
    <property type="entry name" value="ELONGATOR COMPLEX PROTEIN 5"/>
    <property type="match status" value="1"/>
</dbReference>
<organism evidence="10 11">
    <name type="scientific">Aedes aegypti</name>
    <name type="common">Yellowfever mosquito</name>
    <name type="synonym">Culex aegypti</name>
    <dbReference type="NCBI Taxonomy" id="7159"/>
    <lineage>
        <taxon>Eukaryota</taxon>
        <taxon>Metazoa</taxon>
        <taxon>Ecdysozoa</taxon>
        <taxon>Arthropoda</taxon>
        <taxon>Hexapoda</taxon>
        <taxon>Insecta</taxon>
        <taxon>Pterygota</taxon>
        <taxon>Neoptera</taxon>
        <taxon>Endopterygota</taxon>
        <taxon>Diptera</taxon>
        <taxon>Nematocera</taxon>
        <taxon>Culicoidea</taxon>
        <taxon>Culicidae</taxon>
        <taxon>Culicinae</taxon>
        <taxon>Aedini</taxon>
        <taxon>Aedes</taxon>
        <taxon>Stegomyia</taxon>
    </lineage>
</organism>
<evidence type="ECO:0000256" key="4">
    <source>
        <dbReference type="ARBA" id="ARBA00009567"/>
    </source>
</evidence>
<evidence type="ECO:0000256" key="6">
    <source>
        <dbReference type="ARBA" id="ARBA00022490"/>
    </source>
</evidence>
<evidence type="ECO:0000256" key="8">
    <source>
        <dbReference type="ARBA" id="ARBA00023242"/>
    </source>
</evidence>
<comment type="subcellular location">
    <subcellularLocation>
        <location evidence="2">Cytoplasm</location>
    </subcellularLocation>
    <subcellularLocation>
        <location evidence="1">Nucleus</location>
    </subcellularLocation>
</comment>
<dbReference type="AlphaFoldDB" id="A0A903VDK1"/>
<evidence type="ECO:0000256" key="9">
    <source>
        <dbReference type="SAM" id="MobiDB-lite"/>
    </source>
</evidence>
<sequence>MCVCFGTAIKNNHEVSSKHFLTFKNCSNILIKMLSNYLLNQQKILLIKDHLGIESTALKVVTKWLCDGKGPEAVPEPVESLTEQGPYLVARISKLARTKTPRELFQFVQRCKQNGSVQYLFLWATEKNISEKFLVPFLEHQSELIVTLEDERHLTIVVKKSGGSISNKRYQYQLQEGCFSVKELKKTDQSKGISTSLDSSVASIDPASLGTFKIGNLKKEEQEAKEALTLPFEFFKATPEGGRVLYHPDAEDDLDEEDPDDDLLI</sequence>
<dbReference type="OrthoDB" id="166907at2759"/>
<dbReference type="GO" id="GO:0005829">
    <property type="term" value="C:cytosol"/>
    <property type="evidence" value="ECO:0007669"/>
    <property type="project" value="TreeGrafter"/>
</dbReference>
<gene>
    <name evidence="10" type="primary">5569150</name>
</gene>
<dbReference type="Proteomes" id="UP000008820">
    <property type="component" value="Chromosome 2"/>
</dbReference>